<dbReference type="AlphaFoldDB" id="A0A9W9XIU1"/>
<sequence length="60" mass="6705">MSTSTDIRLRQGPKTVGWARERVSAPFEENGTVQAKPEQKLNAGKIREYFIAATLYSHPA</sequence>
<dbReference type="EMBL" id="JAPWDQ010000002">
    <property type="protein sequence ID" value="KAJ5493395.1"/>
    <property type="molecule type" value="Genomic_DNA"/>
</dbReference>
<proteinExistence type="predicted"/>
<accession>A0A9W9XIU1</accession>
<comment type="caution">
    <text evidence="1">The sequence shown here is derived from an EMBL/GenBank/DDBJ whole genome shotgun (WGS) entry which is preliminary data.</text>
</comment>
<evidence type="ECO:0000313" key="2">
    <source>
        <dbReference type="Proteomes" id="UP001148312"/>
    </source>
</evidence>
<name>A0A9W9XIU1_9EURO</name>
<dbReference type="RefSeq" id="XP_056793775.1">
    <property type="nucleotide sequence ID" value="XM_056931744.1"/>
</dbReference>
<protein>
    <submittedName>
        <fullName evidence="1">Uncharacterized protein</fullName>
    </submittedName>
</protein>
<dbReference type="GeneID" id="81621993"/>
<gene>
    <name evidence="1" type="ORF">N7539_002141</name>
</gene>
<evidence type="ECO:0000313" key="1">
    <source>
        <dbReference type="EMBL" id="KAJ5493395.1"/>
    </source>
</evidence>
<organism evidence="1 2">
    <name type="scientific">Penicillium diatomitis</name>
    <dbReference type="NCBI Taxonomy" id="2819901"/>
    <lineage>
        <taxon>Eukaryota</taxon>
        <taxon>Fungi</taxon>
        <taxon>Dikarya</taxon>
        <taxon>Ascomycota</taxon>
        <taxon>Pezizomycotina</taxon>
        <taxon>Eurotiomycetes</taxon>
        <taxon>Eurotiomycetidae</taxon>
        <taxon>Eurotiales</taxon>
        <taxon>Aspergillaceae</taxon>
        <taxon>Penicillium</taxon>
    </lineage>
</organism>
<reference evidence="1" key="2">
    <citation type="journal article" date="2023" name="IMA Fungus">
        <title>Comparative genomic study of the Penicillium genus elucidates a diverse pangenome and 15 lateral gene transfer events.</title>
        <authorList>
            <person name="Petersen C."/>
            <person name="Sorensen T."/>
            <person name="Nielsen M.R."/>
            <person name="Sondergaard T.E."/>
            <person name="Sorensen J.L."/>
            <person name="Fitzpatrick D.A."/>
            <person name="Frisvad J.C."/>
            <person name="Nielsen K.L."/>
        </authorList>
    </citation>
    <scope>NUCLEOTIDE SEQUENCE</scope>
    <source>
        <strain evidence="1">IBT 30728</strain>
    </source>
</reference>
<dbReference type="Proteomes" id="UP001148312">
    <property type="component" value="Unassembled WGS sequence"/>
</dbReference>
<keyword evidence="2" id="KW-1185">Reference proteome</keyword>
<reference evidence="1" key="1">
    <citation type="submission" date="2022-12" db="EMBL/GenBank/DDBJ databases">
        <authorList>
            <person name="Petersen C."/>
        </authorList>
    </citation>
    <scope>NUCLEOTIDE SEQUENCE</scope>
    <source>
        <strain evidence="1">IBT 30728</strain>
    </source>
</reference>